<feature type="transmembrane region" description="Helical" evidence="7">
    <location>
        <begin position="170"/>
        <end position="190"/>
    </location>
</feature>
<dbReference type="InterPro" id="IPR036259">
    <property type="entry name" value="MFS_trans_sf"/>
</dbReference>
<feature type="transmembrane region" description="Helical" evidence="7">
    <location>
        <begin position="274"/>
        <end position="292"/>
    </location>
</feature>
<proteinExistence type="inferred from homology"/>
<keyword evidence="3" id="KW-0813">Transport</keyword>
<comment type="subcellular location">
    <subcellularLocation>
        <location evidence="1">Endomembrane system</location>
        <topology evidence="1">Multi-pass membrane protein</topology>
    </subcellularLocation>
</comment>
<gene>
    <name evidence="8" type="ORF">DAETH_10130</name>
</gene>
<dbReference type="EMBL" id="AP026560">
    <property type="protein sequence ID" value="BDP41044.1"/>
    <property type="molecule type" value="Genomic_DNA"/>
</dbReference>
<evidence type="ECO:0008006" key="10">
    <source>
        <dbReference type="Google" id="ProtNLM"/>
    </source>
</evidence>
<dbReference type="InterPro" id="IPR051788">
    <property type="entry name" value="MFS_Transporter"/>
</dbReference>
<protein>
    <recommendedName>
        <fullName evidence="10">MFS transporter</fullName>
    </recommendedName>
</protein>
<feature type="transmembrane region" description="Helical" evidence="7">
    <location>
        <begin position="242"/>
        <end position="262"/>
    </location>
</feature>
<feature type="transmembrane region" description="Helical" evidence="7">
    <location>
        <begin position="80"/>
        <end position="99"/>
    </location>
</feature>
<evidence type="ECO:0000256" key="7">
    <source>
        <dbReference type="SAM" id="Phobius"/>
    </source>
</evidence>
<feature type="transmembrane region" description="Helical" evidence="7">
    <location>
        <begin position="20"/>
        <end position="40"/>
    </location>
</feature>
<dbReference type="PANTHER" id="PTHR23514">
    <property type="entry name" value="BYPASS OF STOP CODON PROTEIN 6"/>
    <property type="match status" value="1"/>
</dbReference>
<evidence type="ECO:0000256" key="3">
    <source>
        <dbReference type="ARBA" id="ARBA00022448"/>
    </source>
</evidence>
<feature type="transmembrane region" description="Helical" evidence="7">
    <location>
        <begin position="360"/>
        <end position="380"/>
    </location>
</feature>
<feature type="transmembrane region" description="Helical" evidence="7">
    <location>
        <begin position="298"/>
        <end position="321"/>
    </location>
</feature>
<accession>A0ABM8ABA6</accession>
<feature type="transmembrane region" description="Helical" evidence="7">
    <location>
        <begin position="140"/>
        <end position="164"/>
    </location>
</feature>
<evidence type="ECO:0000313" key="9">
    <source>
        <dbReference type="Proteomes" id="UP001064971"/>
    </source>
</evidence>
<evidence type="ECO:0000256" key="5">
    <source>
        <dbReference type="ARBA" id="ARBA00022989"/>
    </source>
</evidence>
<comment type="similarity">
    <text evidence="2">Belongs to the major facilitator superfamily.</text>
</comment>
<name>A0ABM8ABA6_9DEIO</name>
<organism evidence="8 9">
    <name type="scientific">Deinococcus aetherius</name>
    <dbReference type="NCBI Taxonomy" id="200252"/>
    <lineage>
        <taxon>Bacteria</taxon>
        <taxon>Thermotogati</taxon>
        <taxon>Deinococcota</taxon>
        <taxon>Deinococci</taxon>
        <taxon>Deinococcales</taxon>
        <taxon>Deinococcaceae</taxon>
        <taxon>Deinococcus</taxon>
    </lineage>
</organism>
<dbReference type="SUPFAM" id="SSF103473">
    <property type="entry name" value="MFS general substrate transporter"/>
    <property type="match status" value="1"/>
</dbReference>
<evidence type="ECO:0000256" key="2">
    <source>
        <dbReference type="ARBA" id="ARBA00008335"/>
    </source>
</evidence>
<keyword evidence="4 7" id="KW-0812">Transmembrane</keyword>
<feature type="transmembrane region" description="Helical" evidence="7">
    <location>
        <begin position="333"/>
        <end position="354"/>
    </location>
</feature>
<evidence type="ECO:0000256" key="1">
    <source>
        <dbReference type="ARBA" id="ARBA00004127"/>
    </source>
</evidence>
<feature type="transmembrane region" description="Helical" evidence="7">
    <location>
        <begin position="46"/>
        <end position="68"/>
    </location>
</feature>
<evidence type="ECO:0000256" key="4">
    <source>
        <dbReference type="ARBA" id="ARBA00022692"/>
    </source>
</evidence>
<dbReference type="Pfam" id="PF07690">
    <property type="entry name" value="MFS_1"/>
    <property type="match status" value="1"/>
</dbReference>
<dbReference type="InterPro" id="IPR011701">
    <property type="entry name" value="MFS"/>
</dbReference>
<dbReference type="Gene3D" id="1.20.1250.20">
    <property type="entry name" value="MFS general substrate transporter like domains"/>
    <property type="match status" value="2"/>
</dbReference>
<dbReference type="Proteomes" id="UP001064971">
    <property type="component" value="Chromosome"/>
</dbReference>
<evidence type="ECO:0000256" key="6">
    <source>
        <dbReference type="ARBA" id="ARBA00023136"/>
    </source>
</evidence>
<evidence type="ECO:0000313" key="8">
    <source>
        <dbReference type="EMBL" id="BDP41044.1"/>
    </source>
</evidence>
<keyword evidence="5 7" id="KW-1133">Transmembrane helix</keyword>
<keyword evidence="9" id="KW-1185">Reference proteome</keyword>
<dbReference type="PANTHER" id="PTHR23514:SF3">
    <property type="entry name" value="BYPASS OF STOP CODON PROTEIN 6"/>
    <property type="match status" value="1"/>
</dbReference>
<sequence>MRATQVKHRFARDPVTWGAYLLLGYFAFLLNVLGPLLPFLREELGLSYAQASLHTSAFAVGLLIASVTADRLGCRFGARAVLWCGAAGMAAGGLLLAAAPNFPLSVLGALVMGTLGSMTLVQVSAVLARRHGERRPQAFAEANAVASVCSVLPPLAVGGVVAAGLGWRGVLWFAAGLLAVLAGVFARVGFGRPGGPEARAREALPARYWRLWAVLLLVVAVEFGVAFWAADFLSGVAGLTRAGAATAVSAFLLAMLLGRLAGGALLSRLPARRVVALSLIVALLGFPVYWLVPVAAVRILGLFVTGLGVANLYPALLSLAVGTAPGREDVASARAALASGLAILLAPFLLGALADASSLFLAQAVVPALLVLAGGALGWAGRGEGRGTPSGP</sequence>
<dbReference type="RefSeq" id="WP_264776833.1">
    <property type="nucleotide sequence ID" value="NZ_AP026560.1"/>
</dbReference>
<feature type="transmembrane region" description="Helical" evidence="7">
    <location>
        <begin position="105"/>
        <end position="128"/>
    </location>
</feature>
<feature type="transmembrane region" description="Helical" evidence="7">
    <location>
        <begin position="211"/>
        <end position="230"/>
    </location>
</feature>
<keyword evidence="6 7" id="KW-0472">Membrane</keyword>
<reference evidence="8" key="1">
    <citation type="submission" date="2022-07" db="EMBL/GenBank/DDBJ databases">
        <title>Complete Genome Sequence of the Radioresistant Bacterium Deinococcus aetherius ST0316, Isolated from the Air Dust collected in Lower Stratosphere above Japan.</title>
        <authorList>
            <person name="Satoh K."/>
            <person name="Hagiwara K."/>
            <person name="Katsumata K."/>
            <person name="Kubo A."/>
            <person name="Yokobori S."/>
            <person name="Yamagishi A."/>
            <person name="Oono Y."/>
            <person name="Narumi I."/>
        </authorList>
    </citation>
    <scope>NUCLEOTIDE SEQUENCE</scope>
    <source>
        <strain evidence="8">ST0316</strain>
    </source>
</reference>